<dbReference type="AlphaFoldDB" id="A0A660KYY9"/>
<protein>
    <recommendedName>
        <fullName evidence="4">Prepilin-type N-terminal cleavage/methylation domain-containing protein</fullName>
    </recommendedName>
</protein>
<accession>A0A660KYY9</accession>
<keyword evidence="1" id="KW-0812">Transmembrane</keyword>
<gene>
    <name evidence="2" type="ORF">C8N24_4948</name>
</gene>
<dbReference type="Proteomes" id="UP000278962">
    <property type="component" value="Unassembled WGS sequence"/>
</dbReference>
<evidence type="ECO:0000313" key="2">
    <source>
        <dbReference type="EMBL" id="RKQ86931.1"/>
    </source>
</evidence>
<keyword evidence="3" id="KW-1185">Reference proteome</keyword>
<sequence length="264" mass="28445">MDDDAQRRVPGMTRLRQEDGFSLPELLTTLAIAMIVSLATFSLIEVVMKRSGEVGARVETTATARTAMDQLTRQLRSQVCVKTSTASDARSLVAATPTSLTLYTDFTNETLVNNALPAPDKRQLTWASNTFTETITKGTRNATTNIVLYGTARAPRPFLQNVAPVEYIGGDKNKPVIFRYYRFPDPVAGASTVPAGSTANVEIPVSANGALADADLLKVAKIRVTFTVTPRNGSSKGATTLTNDVYVRTADPNAQIPKPTCLTF</sequence>
<dbReference type="EMBL" id="RBIL01000002">
    <property type="protein sequence ID" value="RKQ86931.1"/>
    <property type="molecule type" value="Genomic_DNA"/>
</dbReference>
<comment type="caution">
    <text evidence="2">The sequence shown here is derived from an EMBL/GenBank/DDBJ whole genome shotgun (WGS) entry which is preliminary data.</text>
</comment>
<evidence type="ECO:0008006" key="4">
    <source>
        <dbReference type="Google" id="ProtNLM"/>
    </source>
</evidence>
<evidence type="ECO:0000256" key="1">
    <source>
        <dbReference type="SAM" id="Phobius"/>
    </source>
</evidence>
<keyword evidence="1" id="KW-1133">Transmembrane helix</keyword>
<feature type="transmembrane region" description="Helical" evidence="1">
    <location>
        <begin position="26"/>
        <end position="47"/>
    </location>
</feature>
<organism evidence="2 3">
    <name type="scientific">Solirubrobacter pauli</name>
    <dbReference type="NCBI Taxonomy" id="166793"/>
    <lineage>
        <taxon>Bacteria</taxon>
        <taxon>Bacillati</taxon>
        <taxon>Actinomycetota</taxon>
        <taxon>Thermoleophilia</taxon>
        <taxon>Solirubrobacterales</taxon>
        <taxon>Solirubrobacteraceae</taxon>
        <taxon>Solirubrobacter</taxon>
    </lineage>
</organism>
<proteinExistence type="predicted"/>
<evidence type="ECO:0000313" key="3">
    <source>
        <dbReference type="Proteomes" id="UP000278962"/>
    </source>
</evidence>
<keyword evidence="1" id="KW-0472">Membrane</keyword>
<name>A0A660KYY9_9ACTN</name>
<reference evidence="2 3" key="1">
    <citation type="submission" date="2018-10" db="EMBL/GenBank/DDBJ databases">
        <title>Genomic Encyclopedia of Archaeal and Bacterial Type Strains, Phase II (KMG-II): from individual species to whole genera.</title>
        <authorList>
            <person name="Goeker M."/>
        </authorList>
    </citation>
    <scope>NUCLEOTIDE SEQUENCE [LARGE SCALE GENOMIC DNA]</scope>
    <source>
        <strain evidence="2 3">DSM 14954</strain>
    </source>
</reference>